<dbReference type="SMART" id="SM00895">
    <property type="entry name" value="FCD"/>
    <property type="match status" value="1"/>
</dbReference>
<dbReference type="PROSITE" id="PS50949">
    <property type="entry name" value="HTH_GNTR"/>
    <property type="match status" value="1"/>
</dbReference>
<dbReference type="AlphaFoldDB" id="A0A6N8GJB7"/>
<dbReference type="Gene3D" id="1.20.120.530">
    <property type="entry name" value="GntR ligand-binding domain-like"/>
    <property type="match status" value="1"/>
</dbReference>
<dbReference type="InterPro" id="IPR011711">
    <property type="entry name" value="GntR_C"/>
</dbReference>
<sequence length="260" mass="28254">MTGSSPGAPGPLDRPLAPHGKADAVRERLITAIAVGQYLPGTKLPPERDLAQTLGVSRATLREAMGQLEETGVLVKRLGRTGGSFVAEAEDSREQFRDVAVRVLATSWQDLVHASDAMCRLQDTIVRAAAENRTEEHVHLLRERLEEFRAAPSGRAKQAADAALHLAIAEAGGNPVLADILFRAEQQLALSAPVHLWGDPQDQADMEQRALQDHEQLVALIASRDADAAGHLARRHAGIDLDLLERFRARAQQQAAQRPR</sequence>
<dbReference type="SUPFAM" id="SSF46785">
    <property type="entry name" value="Winged helix' DNA-binding domain"/>
    <property type="match status" value="1"/>
</dbReference>
<keyword evidence="3" id="KW-0804">Transcription</keyword>
<dbReference type="InterPro" id="IPR036388">
    <property type="entry name" value="WH-like_DNA-bd_sf"/>
</dbReference>
<evidence type="ECO:0000256" key="2">
    <source>
        <dbReference type="ARBA" id="ARBA00023125"/>
    </source>
</evidence>
<evidence type="ECO:0000256" key="1">
    <source>
        <dbReference type="ARBA" id="ARBA00023015"/>
    </source>
</evidence>
<organism evidence="5 6">
    <name type="scientific">Kocuria sediminis</name>
    <dbReference type="NCBI Taxonomy" id="1038857"/>
    <lineage>
        <taxon>Bacteria</taxon>
        <taxon>Bacillati</taxon>
        <taxon>Actinomycetota</taxon>
        <taxon>Actinomycetes</taxon>
        <taxon>Micrococcales</taxon>
        <taxon>Micrococcaceae</taxon>
        <taxon>Kocuria</taxon>
    </lineage>
</organism>
<dbReference type="PANTHER" id="PTHR43537:SF5">
    <property type="entry name" value="UXU OPERON TRANSCRIPTIONAL REGULATOR"/>
    <property type="match status" value="1"/>
</dbReference>
<keyword evidence="2" id="KW-0238">DNA-binding</keyword>
<name>A0A6N8GJB7_9MICC</name>
<reference evidence="5 6" key="1">
    <citation type="submission" date="2019-12" db="EMBL/GenBank/DDBJ databases">
        <authorList>
            <person name="Shi Y."/>
        </authorList>
    </citation>
    <scope>NUCLEOTIDE SEQUENCE [LARGE SCALE GENOMIC DNA]</scope>
    <source>
        <strain evidence="5 6">JCM 17929</strain>
    </source>
</reference>
<dbReference type="Proteomes" id="UP000436989">
    <property type="component" value="Unassembled WGS sequence"/>
</dbReference>
<dbReference type="GO" id="GO:0003700">
    <property type="term" value="F:DNA-binding transcription factor activity"/>
    <property type="evidence" value="ECO:0007669"/>
    <property type="project" value="InterPro"/>
</dbReference>
<dbReference type="InterPro" id="IPR036390">
    <property type="entry name" value="WH_DNA-bd_sf"/>
</dbReference>
<evidence type="ECO:0000313" key="6">
    <source>
        <dbReference type="Proteomes" id="UP000436989"/>
    </source>
</evidence>
<evidence type="ECO:0000313" key="5">
    <source>
        <dbReference type="EMBL" id="MUN62998.1"/>
    </source>
</evidence>
<dbReference type="PRINTS" id="PR00035">
    <property type="entry name" value="HTHGNTR"/>
</dbReference>
<dbReference type="EMBL" id="WOGU01000005">
    <property type="protein sequence ID" value="MUN62998.1"/>
    <property type="molecule type" value="Genomic_DNA"/>
</dbReference>
<evidence type="ECO:0000256" key="3">
    <source>
        <dbReference type="ARBA" id="ARBA00023163"/>
    </source>
</evidence>
<dbReference type="GO" id="GO:0003677">
    <property type="term" value="F:DNA binding"/>
    <property type="evidence" value="ECO:0007669"/>
    <property type="project" value="UniProtKB-KW"/>
</dbReference>
<dbReference type="Pfam" id="PF07729">
    <property type="entry name" value="FCD"/>
    <property type="match status" value="1"/>
</dbReference>
<dbReference type="PANTHER" id="PTHR43537">
    <property type="entry name" value="TRANSCRIPTIONAL REGULATOR, GNTR FAMILY"/>
    <property type="match status" value="1"/>
</dbReference>
<protein>
    <submittedName>
        <fullName evidence="5">GntR family transcriptional regulator</fullName>
    </submittedName>
</protein>
<dbReference type="InterPro" id="IPR008920">
    <property type="entry name" value="TF_FadR/GntR_C"/>
</dbReference>
<dbReference type="InterPro" id="IPR000524">
    <property type="entry name" value="Tscrpt_reg_HTH_GntR"/>
</dbReference>
<proteinExistence type="predicted"/>
<comment type="caution">
    <text evidence="5">The sequence shown here is derived from an EMBL/GenBank/DDBJ whole genome shotgun (WGS) entry which is preliminary data.</text>
</comment>
<dbReference type="SMART" id="SM00345">
    <property type="entry name" value="HTH_GNTR"/>
    <property type="match status" value="1"/>
</dbReference>
<dbReference type="SUPFAM" id="SSF48008">
    <property type="entry name" value="GntR ligand-binding domain-like"/>
    <property type="match status" value="1"/>
</dbReference>
<accession>A0A6N8GJB7</accession>
<evidence type="ECO:0000259" key="4">
    <source>
        <dbReference type="PROSITE" id="PS50949"/>
    </source>
</evidence>
<keyword evidence="6" id="KW-1185">Reference proteome</keyword>
<dbReference type="RefSeq" id="WP_156268704.1">
    <property type="nucleotide sequence ID" value="NZ_WOGU01000005.1"/>
</dbReference>
<keyword evidence="1" id="KW-0805">Transcription regulation</keyword>
<dbReference type="Gene3D" id="1.10.10.10">
    <property type="entry name" value="Winged helix-like DNA-binding domain superfamily/Winged helix DNA-binding domain"/>
    <property type="match status" value="1"/>
</dbReference>
<dbReference type="CDD" id="cd07377">
    <property type="entry name" value="WHTH_GntR"/>
    <property type="match status" value="1"/>
</dbReference>
<dbReference type="Pfam" id="PF00392">
    <property type="entry name" value="GntR"/>
    <property type="match status" value="1"/>
</dbReference>
<feature type="domain" description="HTH gntR-type" evidence="4">
    <location>
        <begin position="19"/>
        <end position="89"/>
    </location>
</feature>
<gene>
    <name evidence="5" type="ORF">GMA12_07560</name>
</gene>